<evidence type="ECO:0000313" key="6">
    <source>
        <dbReference type="Proteomes" id="UP000469724"/>
    </source>
</evidence>
<evidence type="ECO:0000256" key="1">
    <source>
        <dbReference type="ARBA" id="ARBA00006814"/>
    </source>
</evidence>
<dbReference type="GO" id="GO:0016485">
    <property type="term" value="P:protein processing"/>
    <property type="evidence" value="ECO:0007669"/>
    <property type="project" value="TreeGrafter"/>
</dbReference>
<dbReference type="GO" id="GO:0008047">
    <property type="term" value="F:enzyme activator activity"/>
    <property type="evidence" value="ECO:0007669"/>
    <property type="project" value="InterPro"/>
</dbReference>
<evidence type="ECO:0000313" key="5">
    <source>
        <dbReference type="EMBL" id="NDY56247.1"/>
    </source>
</evidence>
<keyword evidence="2 5" id="KW-0645">Protease</keyword>
<dbReference type="AlphaFoldDB" id="A0A7K3NJG3"/>
<dbReference type="Gene3D" id="3.40.50.1450">
    <property type="entry name" value="HybD-like"/>
    <property type="match status" value="1"/>
</dbReference>
<keyword evidence="6" id="KW-1185">Reference proteome</keyword>
<dbReference type="SUPFAM" id="SSF53163">
    <property type="entry name" value="HybD-like"/>
    <property type="match status" value="1"/>
</dbReference>
<evidence type="ECO:0000256" key="4">
    <source>
        <dbReference type="ARBA" id="ARBA00022801"/>
    </source>
</evidence>
<dbReference type="PANTHER" id="PTHR30302">
    <property type="entry name" value="HYDROGENASE 1 MATURATION PROTEASE"/>
    <property type="match status" value="1"/>
</dbReference>
<comment type="caution">
    <text evidence="5">The sequence shown here is derived from an EMBL/GenBank/DDBJ whole genome shotgun (WGS) entry which is preliminary data.</text>
</comment>
<protein>
    <submittedName>
        <fullName evidence="5">Hydrogenase maturation protease</fullName>
    </submittedName>
</protein>
<dbReference type="GO" id="GO:0004190">
    <property type="term" value="F:aspartic-type endopeptidase activity"/>
    <property type="evidence" value="ECO:0007669"/>
    <property type="project" value="UniProtKB-KW"/>
</dbReference>
<name>A0A7K3NJG3_9BACT</name>
<keyword evidence="3" id="KW-0064">Aspartyl protease</keyword>
<reference evidence="5 6" key="1">
    <citation type="submission" date="2020-02" db="EMBL/GenBank/DDBJ databases">
        <title>Comparative genomics of sulfur disproportionating microorganisms.</title>
        <authorList>
            <person name="Ward L.M."/>
            <person name="Bertran E."/>
            <person name="Johnston D.T."/>
        </authorList>
    </citation>
    <scope>NUCLEOTIDE SEQUENCE [LARGE SCALE GENOMIC DNA]</scope>
    <source>
        <strain evidence="5 6">DSM 3696</strain>
    </source>
</reference>
<dbReference type="InterPro" id="IPR023430">
    <property type="entry name" value="Pept_HybD-like_dom_sf"/>
</dbReference>
<dbReference type="EMBL" id="JAAGRQ010000016">
    <property type="protein sequence ID" value="NDY56247.1"/>
    <property type="molecule type" value="Genomic_DNA"/>
</dbReference>
<gene>
    <name evidence="5" type="ORF">G3N56_05740</name>
</gene>
<dbReference type="RefSeq" id="WP_163301300.1">
    <property type="nucleotide sequence ID" value="NZ_JAAGRQ010000016.1"/>
</dbReference>
<organism evidence="5 6">
    <name type="scientific">Desulfolutivibrio sulfodismutans</name>
    <dbReference type="NCBI Taxonomy" id="63561"/>
    <lineage>
        <taxon>Bacteria</taxon>
        <taxon>Pseudomonadati</taxon>
        <taxon>Thermodesulfobacteriota</taxon>
        <taxon>Desulfovibrionia</taxon>
        <taxon>Desulfovibrionales</taxon>
        <taxon>Desulfovibrionaceae</taxon>
        <taxon>Desulfolutivibrio</taxon>
    </lineage>
</organism>
<keyword evidence="4" id="KW-0378">Hydrolase</keyword>
<evidence type="ECO:0000256" key="2">
    <source>
        <dbReference type="ARBA" id="ARBA00022670"/>
    </source>
</evidence>
<proteinExistence type="inferred from homology"/>
<dbReference type="PRINTS" id="PR00446">
    <property type="entry name" value="HYDRGNUPTAKE"/>
</dbReference>
<dbReference type="NCBIfam" id="TIGR00072">
    <property type="entry name" value="hydrog_prot"/>
    <property type="match status" value="1"/>
</dbReference>
<comment type="similarity">
    <text evidence="1">Belongs to the peptidase A31 family.</text>
</comment>
<accession>A0A7K3NJG3</accession>
<dbReference type="Proteomes" id="UP000469724">
    <property type="component" value="Unassembled WGS sequence"/>
</dbReference>
<dbReference type="InterPro" id="IPR000671">
    <property type="entry name" value="Peptidase_A31"/>
</dbReference>
<dbReference type="Pfam" id="PF01750">
    <property type="entry name" value="HycI"/>
    <property type="match status" value="1"/>
</dbReference>
<dbReference type="PANTHER" id="PTHR30302:SF1">
    <property type="entry name" value="HYDROGENASE 2 MATURATION PROTEASE"/>
    <property type="match status" value="1"/>
</dbReference>
<sequence>MDWSLMFEKRVMVFGCGNILRGDDGLGPAVVNMLEEQGGLPDDVGLLDIGTSIRQVLLDMLLMDPKPKRIIVVDAVTEPSRNAGEFWEIDVDMMSPKKIKDFSLHQFPSVNLLKDIKEQTGTDVHILVVQTGYIPEEITDQLTPEVAAALPKVAARVRELCLLP</sequence>
<evidence type="ECO:0000256" key="3">
    <source>
        <dbReference type="ARBA" id="ARBA00022750"/>
    </source>
</evidence>